<organism evidence="2 3">
    <name type="scientific">Nocardioides faecalis</name>
    <dbReference type="NCBI Taxonomy" id="2803858"/>
    <lineage>
        <taxon>Bacteria</taxon>
        <taxon>Bacillati</taxon>
        <taxon>Actinomycetota</taxon>
        <taxon>Actinomycetes</taxon>
        <taxon>Propionibacteriales</taxon>
        <taxon>Nocardioidaceae</taxon>
        <taxon>Nocardioides</taxon>
    </lineage>
</organism>
<feature type="domain" description="Aminoglycoside phosphotransferase" evidence="1">
    <location>
        <begin position="33"/>
        <end position="280"/>
    </location>
</feature>
<evidence type="ECO:0000313" key="3">
    <source>
        <dbReference type="Proteomes" id="UP000663791"/>
    </source>
</evidence>
<dbReference type="PANTHER" id="PTHR23020">
    <property type="entry name" value="UNCHARACTERIZED NUCLEAR HORMONE RECEPTOR-RELATED"/>
    <property type="match status" value="1"/>
</dbReference>
<dbReference type="EMBL" id="JAERTX010000007">
    <property type="protein sequence ID" value="MBM9460150.1"/>
    <property type="molecule type" value="Genomic_DNA"/>
</dbReference>
<sequence>MTADAARLITTVDEISPDWVGEVLGRAVSQVEVTTVGTGQIGAVYRVRAPELARPVLVKLPTADVASRALLAGAYRSEVRFYAQIADTVSIRVPKVHLAQMHDDDVAFTLVMEDLDPCAQGDQIAGCTLAQALDAAENLAGLHAPRWCDETLLEIDGLTRNGPDDAALLAEFFTPAVDMFIDGLGDLLSPQTVALLPDVAKVIEHWELARRERFSLVHGDYRLDNLMFPPDGRPGVYAVDWQTLTVALPARDLAFFTGTSLPVEDRRAWDRQIVERYHAALLDQGVADHPLEECWEDYRFAMLQGPLVAVLGCAYGTRTERGDRMFAAMVNRAVAAIADLGTLDLLD</sequence>
<accession>A0A939BYN8</accession>
<evidence type="ECO:0000259" key="1">
    <source>
        <dbReference type="Pfam" id="PF01636"/>
    </source>
</evidence>
<reference evidence="2" key="1">
    <citation type="submission" date="2021-01" db="EMBL/GenBank/DDBJ databases">
        <title>Novel species in genus Nocardioides.</title>
        <authorList>
            <person name="Zhang G."/>
        </authorList>
    </citation>
    <scope>NUCLEOTIDE SEQUENCE</scope>
    <source>
        <strain evidence="2">Zg-536</strain>
    </source>
</reference>
<dbReference type="InterPro" id="IPR002575">
    <property type="entry name" value="Aminoglycoside_PTrfase"/>
</dbReference>
<dbReference type="InterPro" id="IPR052961">
    <property type="entry name" value="Oxido-Kinase-like_Enzymes"/>
</dbReference>
<dbReference type="Pfam" id="PF01636">
    <property type="entry name" value="APH"/>
    <property type="match status" value="1"/>
</dbReference>
<comment type="caution">
    <text evidence="2">The sequence shown here is derived from an EMBL/GenBank/DDBJ whole genome shotgun (WGS) entry which is preliminary data.</text>
</comment>
<keyword evidence="3" id="KW-1185">Reference proteome</keyword>
<dbReference type="Gene3D" id="3.90.1200.10">
    <property type="match status" value="1"/>
</dbReference>
<protein>
    <submittedName>
        <fullName evidence="2">Phosphotransferase</fullName>
    </submittedName>
</protein>
<evidence type="ECO:0000313" key="2">
    <source>
        <dbReference type="EMBL" id="MBM9460150.1"/>
    </source>
</evidence>
<dbReference type="InterPro" id="IPR011009">
    <property type="entry name" value="Kinase-like_dom_sf"/>
</dbReference>
<dbReference type="Proteomes" id="UP000663791">
    <property type="component" value="Unassembled WGS sequence"/>
</dbReference>
<dbReference type="Gene3D" id="3.30.200.20">
    <property type="entry name" value="Phosphorylase Kinase, domain 1"/>
    <property type="match status" value="1"/>
</dbReference>
<proteinExistence type="predicted"/>
<gene>
    <name evidence="2" type="ORF">JK386_09560</name>
</gene>
<dbReference type="PANTHER" id="PTHR23020:SF41">
    <property type="entry name" value="AMINOGLYCOSIDE PHOSPHOTRANSFERASE DOMAIN-CONTAINING PROTEIN"/>
    <property type="match status" value="1"/>
</dbReference>
<dbReference type="RefSeq" id="WP_205291462.1">
    <property type="nucleotide sequence ID" value="NZ_CP074406.1"/>
</dbReference>
<dbReference type="AlphaFoldDB" id="A0A939BYN8"/>
<name>A0A939BYN8_9ACTN</name>
<dbReference type="SUPFAM" id="SSF56112">
    <property type="entry name" value="Protein kinase-like (PK-like)"/>
    <property type="match status" value="1"/>
</dbReference>